<dbReference type="AlphaFoldDB" id="A0A7K4TH37"/>
<dbReference type="FunFam" id="1.20.120.230:FF:000009">
    <property type="entry name" value="Talin 2"/>
    <property type="match status" value="1"/>
</dbReference>
<dbReference type="Gene3D" id="1.20.1420.10">
    <property type="entry name" value="Talin, central domain"/>
    <property type="match status" value="1"/>
</dbReference>
<dbReference type="InterPro" id="IPR036723">
    <property type="entry name" value="Alpha-catenin/vinculin-like_sf"/>
</dbReference>
<dbReference type="SUPFAM" id="SSF47220">
    <property type="entry name" value="alpha-catenin/vinculin-like"/>
    <property type="match status" value="1"/>
</dbReference>
<dbReference type="GO" id="GO:0030036">
    <property type="term" value="P:actin cytoskeleton organization"/>
    <property type="evidence" value="ECO:0007669"/>
    <property type="project" value="TreeGrafter"/>
</dbReference>
<evidence type="ECO:0000256" key="2">
    <source>
        <dbReference type="ARBA" id="ARBA00022490"/>
    </source>
</evidence>
<evidence type="ECO:0000313" key="5">
    <source>
        <dbReference type="Proteomes" id="UP000574691"/>
    </source>
</evidence>
<dbReference type="GO" id="GO:0005925">
    <property type="term" value="C:focal adhesion"/>
    <property type="evidence" value="ECO:0007669"/>
    <property type="project" value="TreeGrafter"/>
</dbReference>
<feature type="domain" description="Vinculin-binding site-containing" evidence="3">
    <location>
        <begin position="2"/>
        <end position="103"/>
    </location>
</feature>
<dbReference type="PANTHER" id="PTHR19981">
    <property type="entry name" value="TALIN"/>
    <property type="match status" value="1"/>
</dbReference>
<proteinExistence type="predicted"/>
<dbReference type="GO" id="GO:0098609">
    <property type="term" value="P:cell-cell adhesion"/>
    <property type="evidence" value="ECO:0007669"/>
    <property type="project" value="TreeGrafter"/>
</dbReference>
<evidence type="ECO:0000256" key="1">
    <source>
        <dbReference type="ARBA" id="ARBA00004496"/>
    </source>
</evidence>
<dbReference type="Pfam" id="PF08913">
    <property type="entry name" value="VBS"/>
    <property type="match status" value="1"/>
</dbReference>
<comment type="caution">
    <text evidence="4">The sequence shown here is derived from an EMBL/GenBank/DDBJ whole genome shotgun (WGS) entry which is preliminary data.</text>
</comment>
<accession>A0A7K4TH37</accession>
<reference evidence="4 5" key="1">
    <citation type="submission" date="2019-09" db="EMBL/GenBank/DDBJ databases">
        <title>Bird 10,000 Genomes (B10K) Project - Family phase.</title>
        <authorList>
            <person name="Zhang G."/>
        </authorList>
    </citation>
    <scope>NUCLEOTIDE SEQUENCE [LARGE SCALE GENOMIC DNA]</scope>
    <source>
        <strain evidence="4">B10K-DU-001-64</strain>
        <tissue evidence="4">Muscle</tissue>
    </source>
</reference>
<organism evidence="4 5">
    <name type="scientific">Burhinus bistriatus</name>
    <dbReference type="NCBI Taxonomy" id="240201"/>
    <lineage>
        <taxon>Eukaryota</taxon>
        <taxon>Metazoa</taxon>
        <taxon>Chordata</taxon>
        <taxon>Craniata</taxon>
        <taxon>Vertebrata</taxon>
        <taxon>Euteleostomi</taxon>
        <taxon>Archelosauria</taxon>
        <taxon>Archosauria</taxon>
        <taxon>Dinosauria</taxon>
        <taxon>Saurischia</taxon>
        <taxon>Theropoda</taxon>
        <taxon>Coelurosauria</taxon>
        <taxon>Aves</taxon>
        <taxon>Neognathae</taxon>
        <taxon>Neoaves</taxon>
        <taxon>Charadriiformes</taxon>
        <taxon>Burhinidae</taxon>
        <taxon>Burhinus</taxon>
    </lineage>
</organism>
<dbReference type="EMBL" id="VYXH01011372">
    <property type="protein sequence ID" value="NWQ97266.1"/>
    <property type="molecule type" value="Genomic_DNA"/>
</dbReference>
<keyword evidence="5" id="KW-1185">Reference proteome</keyword>
<dbReference type="GO" id="GO:0005737">
    <property type="term" value="C:cytoplasm"/>
    <property type="evidence" value="ECO:0007669"/>
    <property type="project" value="UniProtKB-SubCell"/>
</dbReference>
<keyword evidence="2" id="KW-0963">Cytoplasm</keyword>
<dbReference type="GO" id="GO:0051015">
    <property type="term" value="F:actin filament binding"/>
    <property type="evidence" value="ECO:0007669"/>
    <property type="project" value="InterPro"/>
</dbReference>
<dbReference type="Gene3D" id="1.20.120.230">
    <property type="entry name" value="Alpha-catenin/vinculin-like"/>
    <property type="match status" value="1"/>
</dbReference>
<dbReference type="GO" id="GO:0005886">
    <property type="term" value="C:plasma membrane"/>
    <property type="evidence" value="ECO:0007669"/>
    <property type="project" value="TreeGrafter"/>
</dbReference>
<dbReference type="Proteomes" id="UP000574691">
    <property type="component" value="Unassembled WGS sequence"/>
</dbReference>
<feature type="non-terminal residue" evidence="4">
    <location>
        <position position="122"/>
    </location>
</feature>
<protein>
    <submittedName>
        <fullName evidence="4">TLN1 protein</fullName>
    </submittedName>
</protein>
<evidence type="ECO:0000313" key="4">
    <source>
        <dbReference type="EMBL" id="NWQ97266.1"/>
    </source>
</evidence>
<dbReference type="InterPro" id="IPR015009">
    <property type="entry name" value="Vinculin-bd_dom"/>
</dbReference>
<dbReference type="GO" id="GO:0005178">
    <property type="term" value="F:integrin binding"/>
    <property type="evidence" value="ECO:0007669"/>
    <property type="project" value="TreeGrafter"/>
</dbReference>
<name>A0A7K4TH37_9CHAR</name>
<sequence length="122" mass="12697">QVTKSTTNPDELGILANQLTNDYGQLAQEAKPAALTAENEEIGSHIKRRVQELGHGCAALVTKAGALQCSPSDAYTKKELIESARKVSEKVSHVLAALQAGNRGTQACITAASAVSGIIADL</sequence>
<evidence type="ECO:0000259" key="3">
    <source>
        <dbReference type="Pfam" id="PF08913"/>
    </source>
</evidence>
<feature type="non-terminal residue" evidence="4">
    <location>
        <position position="1"/>
    </location>
</feature>
<comment type="subcellular location">
    <subcellularLocation>
        <location evidence="1">Cytoplasm</location>
    </subcellularLocation>
</comment>
<dbReference type="PANTHER" id="PTHR19981:SF7">
    <property type="entry name" value="TALIN-1"/>
    <property type="match status" value="1"/>
</dbReference>
<gene>
    <name evidence="4" type="primary">Tln1_2</name>
    <name evidence="4" type="ORF">BURBIS_R15752</name>
</gene>